<reference evidence="1 2" key="1">
    <citation type="submission" date="2017-09" db="EMBL/GenBank/DDBJ databases">
        <title>WGS assembly of Aquilegia coerulea Goldsmith.</title>
        <authorList>
            <person name="Hodges S."/>
            <person name="Kramer E."/>
            <person name="Nordborg M."/>
            <person name="Tomkins J."/>
            <person name="Borevitz J."/>
            <person name="Derieg N."/>
            <person name="Yan J."/>
            <person name="Mihaltcheva S."/>
            <person name="Hayes R.D."/>
            <person name="Rokhsar D."/>
        </authorList>
    </citation>
    <scope>NUCLEOTIDE SEQUENCE [LARGE SCALE GENOMIC DNA]</scope>
    <source>
        <strain evidence="2">cv. Goldsmith</strain>
    </source>
</reference>
<dbReference type="InParanoid" id="A0A2G5C7Q1"/>
<organism evidence="1 2">
    <name type="scientific">Aquilegia coerulea</name>
    <name type="common">Rocky mountain columbine</name>
    <dbReference type="NCBI Taxonomy" id="218851"/>
    <lineage>
        <taxon>Eukaryota</taxon>
        <taxon>Viridiplantae</taxon>
        <taxon>Streptophyta</taxon>
        <taxon>Embryophyta</taxon>
        <taxon>Tracheophyta</taxon>
        <taxon>Spermatophyta</taxon>
        <taxon>Magnoliopsida</taxon>
        <taxon>Ranunculales</taxon>
        <taxon>Ranunculaceae</taxon>
        <taxon>Thalictroideae</taxon>
        <taxon>Aquilegia</taxon>
    </lineage>
</organism>
<protein>
    <submittedName>
        <fullName evidence="1">Uncharacterized protein</fullName>
    </submittedName>
</protein>
<proteinExistence type="predicted"/>
<evidence type="ECO:0000313" key="2">
    <source>
        <dbReference type="Proteomes" id="UP000230069"/>
    </source>
</evidence>
<dbReference type="EMBL" id="KZ305097">
    <property type="protein sequence ID" value="PIA27323.1"/>
    <property type="molecule type" value="Genomic_DNA"/>
</dbReference>
<name>A0A2G5C7Q1_AQUCA</name>
<dbReference type="Proteomes" id="UP000230069">
    <property type="component" value="Unassembled WGS sequence"/>
</dbReference>
<evidence type="ECO:0000313" key="1">
    <source>
        <dbReference type="EMBL" id="PIA27323.1"/>
    </source>
</evidence>
<sequence length="82" mass="9820">MYNIQYKQQITKLCSCFWKREIPLYQLGLWQYDSASEEDLHQTEVVFLEARIRRRQGGIIHSYNHLVVQHTQHTHASTSYPV</sequence>
<dbReference type="AlphaFoldDB" id="A0A2G5C7Q1"/>
<gene>
    <name evidence="1" type="ORF">AQUCO_08000001v1</name>
</gene>
<accession>A0A2G5C7Q1</accession>
<keyword evidence="2" id="KW-1185">Reference proteome</keyword>